<dbReference type="SMART" id="SM00421">
    <property type="entry name" value="HTH_LUXR"/>
    <property type="match status" value="1"/>
</dbReference>
<feature type="domain" description="HTH luxR-type" evidence="5">
    <location>
        <begin position="132"/>
        <end position="197"/>
    </location>
</feature>
<protein>
    <submittedName>
        <fullName evidence="7">Response regulator transcription factor</fullName>
    </submittedName>
</protein>
<dbReference type="InterPro" id="IPR036388">
    <property type="entry name" value="WH-like_DNA-bd_sf"/>
</dbReference>
<dbReference type="EMBL" id="CP071503">
    <property type="protein sequence ID" value="QSX33164.1"/>
    <property type="molecule type" value="Genomic_DNA"/>
</dbReference>
<evidence type="ECO:0000256" key="4">
    <source>
        <dbReference type="PROSITE-ProRule" id="PRU00169"/>
    </source>
</evidence>
<dbReference type="Pfam" id="PF00072">
    <property type="entry name" value="Response_reg"/>
    <property type="match status" value="1"/>
</dbReference>
<evidence type="ECO:0000259" key="5">
    <source>
        <dbReference type="PROSITE" id="PS50043"/>
    </source>
</evidence>
<evidence type="ECO:0000313" key="8">
    <source>
        <dbReference type="Proteomes" id="UP000662770"/>
    </source>
</evidence>
<dbReference type="InterPro" id="IPR000792">
    <property type="entry name" value="Tscrpt_reg_LuxR_C"/>
</dbReference>
<dbReference type="InterPro" id="IPR011006">
    <property type="entry name" value="CheY-like_superfamily"/>
</dbReference>
<evidence type="ECO:0000256" key="1">
    <source>
        <dbReference type="ARBA" id="ARBA00023015"/>
    </source>
</evidence>
<dbReference type="Gene3D" id="3.40.50.2300">
    <property type="match status" value="1"/>
</dbReference>
<name>A0ABX7QNW4_9GAMM</name>
<keyword evidence="8" id="KW-1185">Reference proteome</keyword>
<gene>
    <name evidence="7" type="ORF">JYB87_15770</name>
</gene>
<dbReference type="PROSITE" id="PS50110">
    <property type="entry name" value="RESPONSE_REGULATORY"/>
    <property type="match status" value="1"/>
</dbReference>
<dbReference type="SMART" id="SM00448">
    <property type="entry name" value="REC"/>
    <property type="match status" value="1"/>
</dbReference>
<accession>A0ABX7QNW4</accession>
<keyword evidence="3" id="KW-0804">Transcription</keyword>
<dbReference type="PRINTS" id="PR00038">
    <property type="entry name" value="HTHLUXR"/>
</dbReference>
<dbReference type="Gene3D" id="1.10.10.10">
    <property type="entry name" value="Winged helix-like DNA-binding domain superfamily/Winged helix DNA-binding domain"/>
    <property type="match status" value="1"/>
</dbReference>
<dbReference type="PROSITE" id="PS50043">
    <property type="entry name" value="HTH_LUXR_2"/>
    <property type="match status" value="1"/>
</dbReference>
<evidence type="ECO:0000259" key="6">
    <source>
        <dbReference type="PROSITE" id="PS50110"/>
    </source>
</evidence>
<dbReference type="Pfam" id="PF00196">
    <property type="entry name" value="GerE"/>
    <property type="match status" value="1"/>
</dbReference>
<dbReference type="SUPFAM" id="SSF52172">
    <property type="entry name" value="CheY-like"/>
    <property type="match status" value="1"/>
</dbReference>
<organism evidence="7 8">
    <name type="scientific">Shewanella avicenniae</name>
    <dbReference type="NCBI Taxonomy" id="2814294"/>
    <lineage>
        <taxon>Bacteria</taxon>
        <taxon>Pseudomonadati</taxon>
        <taxon>Pseudomonadota</taxon>
        <taxon>Gammaproteobacteria</taxon>
        <taxon>Alteromonadales</taxon>
        <taxon>Shewanellaceae</taxon>
        <taxon>Shewanella</taxon>
    </lineage>
</organism>
<reference evidence="7 8" key="1">
    <citation type="submission" date="2021-03" db="EMBL/GenBank/DDBJ databases">
        <title>Novel species identification of genus Shewanella.</title>
        <authorList>
            <person name="Liu G."/>
            <person name="Zhang Q."/>
        </authorList>
    </citation>
    <scope>NUCLEOTIDE SEQUENCE [LARGE SCALE GENOMIC DNA]</scope>
    <source>
        <strain evidence="7 8">FJAT-51800</strain>
    </source>
</reference>
<keyword evidence="1" id="KW-0805">Transcription regulation</keyword>
<evidence type="ECO:0000256" key="2">
    <source>
        <dbReference type="ARBA" id="ARBA00023125"/>
    </source>
</evidence>
<dbReference type="CDD" id="cd06170">
    <property type="entry name" value="LuxR_C_like"/>
    <property type="match status" value="1"/>
</dbReference>
<keyword evidence="4" id="KW-0597">Phosphoprotein</keyword>
<sequence>MSANPVVYLVDDDAAIRDSLTFMLKQYQYQLISFESGAEFWQQAAWHQPGCVILDSRMPKQSGQELQQQLIQHDSPLAIIFLTGHGDLPMAVDAFRQGACDFFQKPVNGKELAAAIAKALDFSQRTYEQQQLQTLYSSLSQREQQVVALLIDGNTNKQMSENLCLSLRTIEVHRANAMKKLGVHTMAELVKYTQLSSAQ</sequence>
<evidence type="ECO:0000313" key="7">
    <source>
        <dbReference type="EMBL" id="QSX33164.1"/>
    </source>
</evidence>
<dbReference type="CDD" id="cd17537">
    <property type="entry name" value="REC_FixJ"/>
    <property type="match status" value="1"/>
</dbReference>
<dbReference type="PANTHER" id="PTHR44688:SF16">
    <property type="entry name" value="DNA-BINDING TRANSCRIPTIONAL ACTIVATOR DEVR_DOSR"/>
    <property type="match status" value="1"/>
</dbReference>
<dbReference type="PANTHER" id="PTHR44688">
    <property type="entry name" value="DNA-BINDING TRANSCRIPTIONAL ACTIVATOR DEVR_DOSR"/>
    <property type="match status" value="1"/>
</dbReference>
<proteinExistence type="predicted"/>
<dbReference type="RefSeq" id="WP_207354400.1">
    <property type="nucleotide sequence ID" value="NZ_CP071503.1"/>
</dbReference>
<evidence type="ECO:0000256" key="3">
    <source>
        <dbReference type="ARBA" id="ARBA00023163"/>
    </source>
</evidence>
<feature type="modified residue" description="4-aspartylphosphate" evidence="4">
    <location>
        <position position="55"/>
    </location>
</feature>
<feature type="domain" description="Response regulatory" evidence="6">
    <location>
        <begin position="6"/>
        <end position="120"/>
    </location>
</feature>
<dbReference type="Proteomes" id="UP000662770">
    <property type="component" value="Chromosome"/>
</dbReference>
<dbReference type="InterPro" id="IPR001789">
    <property type="entry name" value="Sig_transdc_resp-reg_receiver"/>
</dbReference>
<keyword evidence="2" id="KW-0238">DNA-binding</keyword>